<proteinExistence type="predicted"/>
<sequence length="297" mass="33773">MLSPPANRQSQLKFRMGCAVWAFKDWVGGFYPSGSRSGDFLRLYGERLSAVEGNTTFYSIPDVATVARWAAATPSQFRFCPKLPRTITHTGLLAPHQTAALDFLNRIQGLGQRLGPVMVQLPPAYSPASLDDLNRFLSAWPRQAAPIAVEVRHLDWFRPPHEERLNALLTQLGIGRVLLDTRPVYAWEAPQEDPQRHSQRHKPRVPLQPAVTAPFAIARYIGHPQLNRNIPYLTKWVEHIRQWLNQGAQVYFFVHCPQEVKSPAIAQRFQELLLQAQVPVPPLSWQLETIPEQLTLF</sequence>
<keyword evidence="2" id="KW-1185">Reference proteome</keyword>
<dbReference type="Gene3D" id="3.20.20.410">
    <property type="entry name" value="Protein of unknown function UPF0759"/>
    <property type="match status" value="1"/>
</dbReference>
<name>A0A8J7DM27_9CYAN</name>
<dbReference type="InterPro" id="IPR002763">
    <property type="entry name" value="DUF72"/>
</dbReference>
<dbReference type="SUPFAM" id="SSF117396">
    <property type="entry name" value="TM1631-like"/>
    <property type="match status" value="1"/>
</dbReference>
<protein>
    <submittedName>
        <fullName evidence="1">DUF72 domain-containing protein</fullName>
    </submittedName>
</protein>
<dbReference type="Proteomes" id="UP000636505">
    <property type="component" value="Unassembled WGS sequence"/>
</dbReference>
<dbReference type="InterPro" id="IPR036520">
    <property type="entry name" value="UPF0759_sf"/>
</dbReference>
<comment type="caution">
    <text evidence="1">The sequence shown here is derived from an EMBL/GenBank/DDBJ whole genome shotgun (WGS) entry which is preliminary data.</text>
</comment>
<dbReference type="Pfam" id="PF01904">
    <property type="entry name" value="DUF72"/>
    <property type="match status" value="1"/>
</dbReference>
<dbReference type="EMBL" id="JADEXG010000027">
    <property type="protein sequence ID" value="MBE9078171.1"/>
    <property type="molecule type" value="Genomic_DNA"/>
</dbReference>
<evidence type="ECO:0000313" key="1">
    <source>
        <dbReference type="EMBL" id="MBE9078171.1"/>
    </source>
</evidence>
<dbReference type="PANTHER" id="PTHR30348">
    <property type="entry name" value="UNCHARACTERIZED PROTEIN YECE"/>
    <property type="match status" value="1"/>
</dbReference>
<dbReference type="AlphaFoldDB" id="A0A8J7DM27"/>
<gene>
    <name evidence="1" type="ORF">IQ241_12860</name>
</gene>
<organism evidence="1 2">
    <name type="scientific">Vasconcelosia minhoensis LEGE 07310</name>
    <dbReference type="NCBI Taxonomy" id="915328"/>
    <lineage>
        <taxon>Bacteria</taxon>
        <taxon>Bacillati</taxon>
        <taxon>Cyanobacteriota</taxon>
        <taxon>Cyanophyceae</taxon>
        <taxon>Nodosilineales</taxon>
        <taxon>Cymatolegaceae</taxon>
        <taxon>Vasconcelosia</taxon>
        <taxon>Vasconcelosia minhoensis</taxon>
    </lineage>
</organism>
<accession>A0A8J7DM27</accession>
<dbReference type="PANTHER" id="PTHR30348:SF9">
    <property type="entry name" value="UPF0759 PROTEIN YECE"/>
    <property type="match status" value="1"/>
</dbReference>
<evidence type="ECO:0000313" key="2">
    <source>
        <dbReference type="Proteomes" id="UP000636505"/>
    </source>
</evidence>
<reference evidence="1" key="1">
    <citation type="submission" date="2020-10" db="EMBL/GenBank/DDBJ databases">
        <authorList>
            <person name="Castelo-Branco R."/>
            <person name="Eusebio N."/>
            <person name="Adriana R."/>
            <person name="Vieira A."/>
            <person name="Brugerolle De Fraissinette N."/>
            <person name="Rezende De Castro R."/>
            <person name="Schneider M.P."/>
            <person name="Vasconcelos V."/>
            <person name="Leao P.N."/>
        </authorList>
    </citation>
    <scope>NUCLEOTIDE SEQUENCE</scope>
    <source>
        <strain evidence="1">LEGE 07310</strain>
    </source>
</reference>
<dbReference type="RefSeq" id="WP_193907704.1">
    <property type="nucleotide sequence ID" value="NZ_JADEXG010000027.1"/>
</dbReference>